<dbReference type="InterPro" id="IPR001537">
    <property type="entry name" value="SpoU_MeTrfase"/>
</dbReference>
<dbReference type="Pfam" id="PF00588">
    <property type="entry name" value="SpoU_methylase"/>
    <property type="match status" value="1"/>
</dbReference>
<evidence type="ECO:0000259" key="6">
    <source>
        <dbReference type="Pfam" id="PF00588"/>
    </source>
</evidence>
<dbReference type="EC" id="2.1.1.200" evidence="5"/>
<organism evidence="7 8">
    <name type="scientific">Thiohalospira halophila DSM 15071</name>
    <dbReference type="NCBI Taxonomy" id="1123397"/>
    <lineage>
        <taxon>Bacteria</taxon>
        <taxon>Pseudomonadati</taxon>
        <taxon>Pseudomonadota</taxon>
        <taxon>Gammaproteobacteria</taxon>
        <taxon>Thiohalospirales</taxon>
        <taxon>Thiohalospiraceae</taxon>
        <taxon>Thiohalospira</taxon>
    </lineage>
</organism>
<keyword evidence="5" id="KW-0819">tRNA processing</keyword>
<comment type="subunit">
    <text evidence="5">Homodimer.</text>
</comment>
<dbReference type="InterPro" id="IPR004384">
    <property type="entry name" value="RNA_MeTrfase_TrmJ/LasT"/>
</dbReference>
<dbReference type="STRING" id="1123397.SAMN05660831_01208"/>
<evidence type="ECO:0000256" key="5">
    <source>
        <dbReference type="RuleBase" id="RU362024"/>
    </source>
</evidence>
<dbReference type="Gene3D" id="1.10.8.590">
    <property type="match status" value="1"/>
</dbReference>
<dbReference type="Proteomes" id="UP000198611">
    <property type="component" value="Unassembled WGS sequence"/>
</dbReference>
<keyword evidence="4 5" id="KW-0949">S-adenosyl-L-methionine</keyword>
<dbReference type="AlphaFoldDB" id="A0A1I1QPA4"/>
<comment type="subcellular location">
    <subcellularLocation>
        <location evidence="5">Cytoplasm</location>
    </subcellularLocation>
</comment>
<dbReference type="PANTHER" id="PTHR42786:SF2">
    <property type="entry name" value="TRNA (CYTIDINE_URIDINE-2'-O-)-METHYLTRANSFERASE TRMJ"/>
    <property type="match status" value="1"/>
</dbReference>
<keyword evidence="8" id="KW-1185">Reference proteome</keyword>
<dbReference type="OrthoDB" id="9806346at2"/>
<dbReference type="GO" id="GO:0003723">
    <property type="term" value="F:RNA binding"/>
    <property type="evidence" value="ECO:0007669"/>
    <property type="project" value="InterPro"/>
</dbReference>
<dbReference type="GO" id="GO:0005829">
    <property type="term" value="C:cytosol"/>
    <property type="evidence" value="ECO:0007669"/>
    <property type="project" value="TreeGrafter"/>
</dbReference>
<accession>A0A1I1QPA4</accession>
<comment type="catalytic activity">
    <reaction evidence="5">
        <text>uridine(32) in tRNA + S-adenosyl-L-methionine = 2'-O-methyluridine(32) in tRNA + S-adenosyl-L-homocysteine + H(+)</text>
        <dbReference type="Rhea" id="RHEA:42936"/>
        <dbReference type="Rhea" id="RHEA-COMP:10107"/>
        <dbReference type="Rhea" id="RHEA-COMP:10290"/>
        <dbReference type="ChEBI" id="CHEBI:15378"/>
        <dbReference type="ChEBI" id="CHEBI:57856"/>
        <dbReference type="ChEBI" id="CHEBI:59789"/>
        <dbReference type="ChEBI" id="CHEBI:65315"/>
        <dbReference type="ChEBI" id="CHEBI:74478"/>
        <dbReference type="EC" id="2.1.1.200"/>
    </reaction>
</comment>
<dbReference type="InterPro" id="IPR029028">
    <property type="entry name" value="Alpha/beta_knot_MTases"/>
</dbReference>
<evidence type="ECO:0000313" key="7">
    <source>
        <dbReference type="EMBL" id="SFD23941.1"/>
    </source>
</evidence>
<evidence type="ECO:0000256" key="4">
    <source>
        <dbReference type="ARBA" id="ARBA00022691"/>
    </source>
</evidence>
<evidence type="ECO:0000256" key="3">
    <source>
        <dbReference type="ARBA" id="ARBA00022679"/>
    </source>
</evidence>
<dbReference type="EMBL" id="FOMJ01000003">
    <property type="protein sequence ID" value="SFD23941.1"/>
    <property type="molecule type" value="Genomic_DNA"/>
</dbReference>
<evidence type="ECO:0000256" key="1">
    <source>
        <dbReference type="ARBA" id="ARBA00007228"/>
    </source>
</evidence>
<dbReference type="RefSeq" id="WP_093427869.1">
    <property type="nucleotide sequence ID" value="NZ_FOMJ01000003.1"/>
</dbReference>
<dbReference type="GO" id="GO:0160206">
    <property type="term" value="F:tRNA (cytidine(32)/uridine(32)-2'-O)-methyltransferase activity"/>
    <property type="evidence" value="ECO:0007669"/>
    <property type="project" value="UniProtKB-EC"/>
</dbReference>
<comment type="catalytic activity">
    <reaction evidence="5">
        <text>cytidine(32) in tRNA + S-adenosyl-L-methionine = 2'-O-methylcytidine(32) in tRNA + S-adenosyl-L-homocysteine + H(+)</text>
        <dbReference type="Rhea" id="RHEA:42932"/>
        <dbReference type="Rhea" id="RHEA-COMP:10288"/>
        <dbReference type="Rhea" id="RHEA-COMP:10289"/>
        <dbReference type="ChEBI" id="CHEBI:15378"/>
        <dbReference type="ChEBI" id="CHEBI:57856"/>
        <dbReference type="ChEBI" id="CHEBI:59789"/>
        <dbReference type="ChEBI" id="CHEBI:74495"/>
        <dbReference type="ChEBI" id="CHEBI:82748"/>
        <dbReference type="EC" id="2.1.1.200"/>
    </reaction>
</comment>
<gene>
    <name evidence="5" type="primary">trmJ</name>
    <name evidence="7" type="ORF">SAMN05660831_01208</name>
</gene>
<dbReference type="PIRSF" id="PIRSF004808">
    <property type="entry name" value="LasT"/>
    <property type="match status" value="1"/>
</dbReference>
<feature type="domain" description="tRNA/rRNA methyltransferase SpoU type" evidence="6">
    <location>
        <begin position="7"/>
        <end position="156"/>
    </location>
</feature>
<protein>
    <recommendedName>
        <fullName evidence="5">tRNA (cytidine/uridine-2'-O-)-methyltransferase TrmJ</fullName>
        <ecNumber evidence="5">2.1.1.200</ecNumber>
    </recommendedName>
    <alternativeName>
        <fullName evidence="5">tRNA (cytidine(32)/uridine(32)-2'-O)-methyltransferase</fullName>
    </alternativeName>
    <alternativeName>
        <fullName evidence="5">tRNA Cm32/Um32 methyltransferase</fullName>
    </alternativeName>
</protein>
<dbReference type="CDD" id="cd18093">
    <property type="entry name" value="SpoU-like_TrmJ"/>
    <property type="match status" value="1"/>
</dbReference>
<dbReference type="NCBIfam" id="TIGR00050">
    <property type="entry name" value="rRNA_methyl_1"/>
    <property type="match status" value="1"/>
</dbReference>
<proteinExistence type="inferred from homology"/>
<dbReference type="PANTHER" id="PTHR42786">
    <property type="entry name" value="TRNA/RRNA METHYLTRANSFERASE"/>
    <property type="match status" value="1"/>
</dbReference>
<evidence type="ECO:0000256" key="2">
    <source>
        <dbReference type="ARBA" id="ARBA00022603"/>
    </source>
</evidence>
<keyword evidence="5" id="KW-0963">Cytoplasm</keyword>
<dbReference type="GO" id="GO:0002128">
    <property type="term" value="P:tRNA nucleoside ribose methylation"/>
    <property type="evidence" value="ECO:0007669"/>
    <property type="project" value="TreeGrafter"/>
</dbReference>
<sequence length="256" mass="27074">MSLEGVRTVLVEPTHPGNVGAAARAMWAMGLSDLALVSPLRGPDDEEAVARAAGGRDCLAAASVHEGLDEAIAPATLVLATTARGRDNGWPALDVRTAAGRAAAELAAGGRVAWLFGRESSGLTNAEVERAHAVVHIPANPEYSVLNLAQAVQIVAWELRSAVLEADIPAGEAAEGPATAAAVEGLREHLETAAVEWGYLDPERRTAVDRRLRRMLARSRPTAEEINLLRGILRAGQKRARRGEDGVIITESNDRE</sequence>
<reference evidence="7 8" key="1">
    <citation type="submission" date="2016-10" db="EMBL/GenBank/DDBJ databases">
        <authorList>
            <person name="de Groot N.N."/>
        </authorList>
    </citation>
    <scope>NUCLEOTIDE SEQUENCE [LARGE SCALE GENOMIC DNA]</scope>
    <source>
        <strain evidence="7 8">HL3</strain>
    </source>
</reference>
<dbReference type="GO" id="GO:0106339">
    <property type="term" value="F:tRNA (cytidine(32)-2'-O)-methyltransferase activity"/>
    <property type="evidence" value="ECO:0007669"/>
    <property type="project" value="RHEA"/>
</dbReference>
<dbReference type="SUPFAM" id="SSF75217">
    <property type="entry name" value="alpha/beta knot"/>
    <property type="match status" value="1"/>
</dbReference>
<dbReference type="InterPro" id="IPR029026">
    <property type="entry name" value="tRNA_m1G_MTases_N"/>
</dbReference>
<evidence type="ECO:0000313" key="8">
    <source>
        <dbReference type="Proteomes" id="UP000198611"/>
    </source>
</evidence>
<dbReference type="Gene3D" id="3.40.1280.10">
    <property type="match status" value="1"/>
</dbReference>
<keyword evidence="3 7" id="KW-0808">Transferase</keyword>
<name>A0A1I1QPA4_9GAMM</name>
<comment type="function">
    <text evidence="5">Catalyzes the formation of 2'O-methylated cytidine (Cm32) or 2'O-methylated uridine (Um32) at position 32 in tRNA.</text>
</comment>
<keyword evidence="2 5" id="KW-0489">Methyltransferase</keyword>
<comment type="similarity">
    <text evidence="1">Belongs to the class IV-like SAM-binding methyltransferase superfamily. RNA methyltransferase TrmH family.</text>
</comment>